<dbReference type="GO" id="GO:0006457">
    <property type="term" value="P:protein folding"/>
    <property type="evidence" value="ECO:0007669"/>
    <property type="project" value="InterPro"/>
</dbReference>
<reference evidence="6 7" key="1">
    <citation type="submission" date="2016-08" db="EMBL/GenBank/DDBJ databases">
        <title>A Parts List for Fungal Cellulosomes Revealed by Comparative Genomics.</title>
        <authorList>
            <consortium name="DOE Joint Genome Institute"/>
            <person name="Haitjema C.H."/>
            <person name="Gilmore S.P."/>
            <person name="Henske J.K."/>
            <person name="Solomon K.V."/>
            <person name="De Groot R."/>
            <person name="Kuo A."/>
            <person name="Mondo S.J."/>
            <person name="Salamov A.A."/>
            <person name="Labutti K."/>
            <person name="Zhao Z."/>
            <person name="Chiniquy J."/>
            <person name="Barry K."/>
            <person name="Brewer H.M."/>
            <person name="Purvine S.O."/>
            <person name="Wright A.T."/>
            <person name="Boxma B."/>
            <person name="Van Alen T."/>
            <person name="Hackstein J.H."/>
            <person name="Baker S.E."/>
            <person name="Grigoriev I.V."/>
            <person name="O'Malley M.A."/>
        </authorList>
    </citation>
    <scope>NUCLEOTIDE SEQUENCE [LARGE SCALE GENOMIC DNA]</scope>
    <source>
        <strain evidence="6 7">G1</strain>
    </source>
</reference>
<dbReference type="PANTHER" id="PTHR11071">
    <property type="entry name" value="PEPTIDYL-PROLYL CIS-TRANS ISOMERASE"/>
    <property type="match status" value="1"/>
</dbReference>
<dbReference type="GO" id="GO:0005737">
    <property type="term" value="C:cytoplasm"/>
    <property type="evidence" value="ECO:0007669"/>
    <property type="project" value="TreeGrafter"/>
</dbReference>
<dbReference type="GO" id="GO:0016018">
    <property type="term" value="F:cyclosporin A binding"/>
    <property type="evidence" value="ECO:0007669"/>
    <property type="project" value="TreeGrafter"/>
</dbReference>
<dbReference type="CDD" id="cd01926">
    <property type="entry name" value="cyclophilin_ABH_like"/>
    <property type="match status" value="1"/>
</dbReference>
<dbReference type="PRINTS" id="PR00153">
    <property type="entry name" value="CSAPPISMRASE"/>
</dbReference>
<dbReference type="Pfam" id="PF00160">
    <property type="entry name" value="Pro_isomerase"/>
    <property type="match status" value="1"/>
</dbReference>
<evidence type="ECO:0000256" key="3">
    <source>
        <dbReference type="ARBA" id="ARBA00023235"/>
    </source>
</evidence>
<feature type="domain" description="PPIase cyclophilin-type" evidence="5">
    <location>
        <begin position="11"/>
        <end position="173"/>
    </location>
</feature>
<protein>
    <recommendedName>
        <fullName evidence="4">Peptidyl-prolyl cis-trans isomerase</fullName>
        <shortName evidence="4">PPIase</shortName>
        <ecNumber evidence="4">5.2.1.8</ecNumber>
    </recommendedName>
</protein>
<dbReference type="OrthoDB" id="193499at2759"/>
<keyword evidence="2 4" id="KW-0697">Rotamase</keyword>
<dbReference type="STRING" id="1754190.A0A1Y2EQR5"/>
<gene>
    <name evidence="6" type="ORF">LY90DRAFT_378673</name>
</gene>
<organism evidence="6 7">
    <name type="scientific">Neocallimastix californiae</name>
    <dbReference type="NCBI Taxonomy" id="1754190"/>
    <lineage>
        <taxon>Eukaryota</taxon>
        <taxon>Fungi</taxon>
        <taxon>Fungi incertae sedis</taxon>
        <taxon>Chytridiomycota</taxon>
        <taxon>Chytridiomycota incertae sedis</taxon>
        <taxon>Neocallimastigomycetes</taxon>
        <taxon>Neocallimastigales</taxon>
        <taxon>Neocallimastigaceae</taxon>
        <taxon>Neocallimastix</taxon>
    </lineage>
</organism>
<keyword evidence="7" id="KW-1185">Reference proteome</keyword>
<dbReference type="PROSITE" id="PS00170">
    <property type="entry name" value="CSA_PPIASE_1"/>
    <property type="match status" value="1"/>
</dbReference>
<evidence type="ECO:0000259" key="5">
    <source>
        <dbReference type="PROSITE" id="PS50072"/>
    </source>
</evidence>
<dbReference type="Gene3D" id="2.40.100.10">
    <property type="entry name" value="Cyclophilin-like"/>
    <property type="match status" value="1"/>
</dbReference>
<comment type="catalytic activity">
    <reaction evidence="1 4">
        <text>[protein]-peptidylproline (omega=180) = [protein]-peptidylproline (omega=0)</text>
        <dbReference type="Rhea" id="RHEA:16237"/>
        <dbReference type="Rhea" id="RHEA-COMP:10747"/>
        <dbReference type="Rhea" id="RHEA-COMP:10748"/>
        <dbReference type="ChEBI" id="CHEBI:83833"/>
        <dbReference type="ChEBI" id="CHEBI:83834"/>
        <dbReference type="EC" id="5.2.1.8"/>
    </reaction>
</comment>
<keyword evidence="3 4" id="KW-0413">Isomerase</keyword>
<dbReference type="InterPro" id="IPR020892">
    <property type="entry name" value="Cyclophilin-type_PPIase_CS"/>
</dbReference>
<evidence type="ECO:0000256" key="2">
    <source>
        <dbReference type="ARBA" id="ARBA00023110"/>
    </source>
</evidence>
<dbReference type="InterPro" id="IPR002130">
    <property type="entry name" value="Cyclophilin-type_PPIase_dom"/>
</dbReference>
<proteinExistence type="inferred from homology"/>
<dbReference type="InterPro" id="IPR024936">
    <property type="entry name" value="Cyclophilin-type_PPIase"/>
</dbReference>
<dbReference type="InterPro" id="IPR029000">
    <property type="entry name" value="Cyclophilin-like_dom_sf"/>
</dbReference>
<dbReference type="EC" id="5.2.1.8" evidence="4"/>
<dbReference type="SUPFAM" id="SSF50891">
    <property type="entry name" value="Cyclophilin-like"/>
    <property type="match status" value="1"/>
</dbReference>
<dbReference type="PIRSF" id="PIRSF001467">
    <property type="entry name" value="Peptidylpro_ismrse"/>
    <property type="match status" value="1"/>
</dbReference>
<dbReference type="PROSITE" id="PS50072">
    <property type="entry name" value="CSA_PPIASE_2"/>
    <property type="match status" value="1"/>
</dbReference>
<dbReference type="PANTHER" id="PTHR11071:SF561">
    <property type="entry name" value="PEPTIDYL-PROLYL CIS-TRANS ISOMERASE D-RELATED"/>
    <property type="match status" value="1"/>
</dbReference>
<evidence type="ECO:0000256" key="1">
    <source>
        <dbReference type="ARBA" id="ARBA00000971"/>
    </source>
</evidence>
<dbReference type="AlphaFoldDB" id="A0A1Y2EQR5"/>
<dbReference type="Proteomes" id="UP000193920">
    <property type="component" value="Unassembled WGS sequence"/>
</dbReference>
<comment type="caution">
    <text evidence="6">The sequence shown here is derived from an EMBL/GenBank/DDBJ whole genome shotgun (WGS) entry which is preliminary data.</text>
</comment>
<evidence type="ECO:0000313" key="7">
    <source>
        <dbReference type="Proteomes" id="UP000193920"/>
    </source>
</evidence>
<sequence length="174" mass="19425">MASEKRNPVVFFDIEIGKQPAGRMKMELFADVVPKTAENFRQFCTGEYRKNGIPQGYKGCQFHRVIKDFMVQGGDFEKNDGTGGFSIYGEKFEDENLELKHSGPGLLSMANSGPHTNGSQFFITCNKCDFLDGKYVVFGKLIDGLLTLRKIENVPIGKNSRPKIPVTIVECGEM</sequence>
<comment type="similarity">
    <text evidence="4">Belongs to the cyclophilin-type PPIase family.</text>
</comment>
<comment type="function">
    <text evidence="4">PPIases accelerate the folding of proteins. It catalyzes the cis-trans isomerization of proline imidic peptide bonds in oligopeptides.</text>
</comment>
<evidence type="ECO:0000256" key="4">
    <source>
        <dbReference type="RuleBase" id="RU363019"/>
    </source>
</evidence>
<dbReference type="FunFam" id="2.40.100.10:FF:000025">
    <property type="entry name" value="Peptidyl-prolyl cis-trans isomerase CYP19-2"/>
    <property type="match status" value="1"/>
</dbReference>
<dbReference type="GO" id="GO:0003755">
    <property type="term" value="F:peptidyl-prolyl cis-trans isomerase activity"/>
    <property type="evidence" value="ECO:0007669"/>
    <property type="project" value="UniProtKB-UniRule"/>
</dbReference>
<dbReference type="EMBL" id="MCOG01000033">
    <property type="protein sequence ID" value="ORY73516.1"/>
    <property type="molecule type" value="Genomic_DNA"/>
</dbReference>
<name>A0A1Y2EQR5_9FUNG</name>
<accession>A0A1Y2EQR5</accession>
<evidence type="ECO:0000313" key="6">
    <source>
        <dbReference type="EMBL" id="ORY73516.1"/>
    </source>
</evidence>